<gene>
    <name evidence="3" type="ORF">DCM83_01940</name>
</gene>
<proteinExistence type="predicted"/>
<evidence type="ECO:0000256" key="1">
    <source>
        <dbReference type="SAM" id="MobiDB-lite"/>
    </source>
</evidence>
<evidence type="ECO:0000313" key="3">
    <source>
        <dbReference type="EMBL" id="UUO64109.1"/>
    </source>
</evidence>
<dbReference type="EMBL" id="CP028989">
    <property type="protein sequence ID" value="UUO64109.1"/>
    <property type="molecule type" value="Genomic_DNA"/>
</dbReference>
<keyword evidence="2" id="KW-1133">Transmembrane helix</keyword>
<dbReference type="Proteomes" id="UP001058872">
    <property type="component" value="Chromosome"/>
</dbReference>
<feature type="region of interest" description="Disordered" evidence="1">
    <location>
        <begin position="44"/>
        <end position="69"/>
    </location>
</feature>
<keyword evidence="2" id="KW-0472">Membrane</keyword>
<evidence type="ECO:0000256" key="2">
    <source>
        <dbReference type="SAM" id="Phobius"/>
    </source>
</evidence>
<reference evidence="3" key="1">
    <citation type="submission" date="2018-04" db="EMBL/GenBank/DDBJ databases">
        <title>Genomes of Endosymbiotic and Endophytic Bradyrhizobium Publication status.</title>
        <authorList>
            <person name="Guha S."/>
            <person name="Jorrin B."/>
            <person name="Sarkar M."/>
            <person name="Poole P.S."/>
            <person name="DasGupta M."/>
        </authorList>
    </citation>
    <scope>NUCLEOTIDE SEQUENCE</scope>
    <source>
        <strain evidence="3">WBOS16</strain>
    </source>
</reference>
<accession>A0AAE9SRH3</accession>
<dbReference type="AlphaFoldDB" id="A0AAE9SRH3"/>
<organism evidence="3 4">
    <name type="scientific">Bradyrhizobium betae</name>
    <dbReference type="NCBI Taxonomy" id="244734"/>
    <lineage>
        <taxon>Bacteria</taxon>
        <taxon>Pseudomonadati</taxon>
        <taxon>Pseudomonadota</taxon>
        <taxon>Alphaproteobacteria</taxon>
        <taxon>Hyphomicrobiales</taxon>
        <taxon>Nitrobacteraceae</taxon>
        <taxon>Bradyrhizobium</taxon>
    </lineage>
</organism>
<feature type="transmembrane region" description="Helical" evidence="2">
    <location>
        <begin position="16"/>
        <end position="38"/>
    </location>
</feature>
<protein>
    <submittedName>
        <fullName evidence="3">Uncharacterized protein</fullName>
    </submittedName>
</protein>
<name>A0AAE9SRH3_9BRAD</name>
<evidence type="ECO:0000313" key="4">
    <source>
        <dbReference type="Proteomes" id="UP001058872"/>
    </source>
</evidence>
<keyword evidence="2" id="KW-0812">Transmembrane</keyword>
<sequence>MPRAGRHRDRTSMKSPVVVVAITLTAAILVAASLLIVVGTRKAPGTSTLNAPALQQPLKHTQLKHTHLA</sequence>